<gene>
    <name evidence="3" type="ORF">BV898_18964</name>
</gene>
<feature type="region of interest" description="Disordered" evidence="1">
    <location>
        <begin position="352"/>
        <end position="380"/>
    </location>
</feature>
<keyword evidence="2" id="KW-0472">Membrane</keyword>
<feature type="compositionally biased region" description="Acidic residues" evidence="1">
    <location>
        <begin position="365"/>
        <end position="375"/>
    </location>
</feature>
<evidence type="ECO:0000256" key="1">
    <source>
        <dbReference type="SAM" id="MobiDB-lite"/>
    </source>
</evidence>
<feature type="region of interest" description="Disordered" evidence="1">
    <location>
        <begin position="264"/>
        <end position="289"/>
    </location>
</feature>
<keyword evidence="4" id="KW-1185">Reference proteome</keyword>
<protein>
    <submittedName>
        <fullName evidence="3">Uncharacterized protein</fullName>
    </submittedName>
</protein>
<dbReference type="CDD" id="cd12087">
    <property type="entry name" value="TM_EGFR-like"/>
    <property type="match status" value="1"/>
</dbReference>
<proteinExistence type="predicted"/>
<feature type="transmembrane region" description="Helical" evidence="2">
    <location>
        <begin position="119"/>
        <end position="144"/>
    </location>
</feature>
<name>A0A9X6NQZ6_HYPEX</name>
<keyword evidence="2" id="KW-0812">Transmembrane</keyword>
<evidence type="ECO:0000313" key="4">
    <source>
        <dbReference type="Proteomes" id="UP000192578"/>
    </source>
</evidence>
<dbReference type="EMBL" id="MTYJ01000423">
    <property type="protein sequence ID" value="OWA54564.1"/>
    <property type="molecule type" value="Genomic_DNA"/>
</dbReference>
<organism evidence="3 4">
    <name type="scientific">Hypsibius exemplaris</name>
    <name type="common">Freshwater tardigrade</name>
    <dbReference type="NCBI Taxonomy" id="2072580"/>
    <lineage>
        <taxon>Eukaryota</taxon>
        <taxon>Metazoa</taxon>
        <taxon>Ecdysozoa</taxon>
        <taxon>Tardigrada</taxon>
        <taxon>Eutardigrada</taxon>
        <taxon>Parachela</taxon>
        <taxon>Hypsibioidea</taxon>
        <taxon>Hypsibiidae</taxon>
        <taxon>Hypsibius</taxon>
    </lineage>
</organism>
<dbReference type="AlphaFoldDB" id="A0A9X6NQZ6"/>
<dbReference type="Proteomes" id="UP000192578">
    <property type="component" value="Unassembled WGS sequence"/>
</dbReference>
<sequence>MLSRICDDAAIFSVRHGVGFTDNLGWSQDGYVGGFSLNQFGNLVRSYRGKTFLLYSFNDIRRLFNGTSTGANLRLRSDCRMCLFKAGACLWTAHAFTYPCPGGKVPLTETKNLPVTGSPIVSVGVGVGCAVIVLLIIGLLMWFYGRRQLQTRRMYKYNKNFANTLALELAGLGGDNDELKAVCSAYVALLNVPMDHLILDDVILGKVQLPRQCGALHSSSSDKPVAIIQRDVPIYQPSQLQQQPQYGQPVNAATADQLAGHAPLQQQPHYGPTVPALAHSQPSTPAQSAETQRAFAEFQSNEHVQFNVEIPGPGQIKKKPITPPKAPRKSLFQMNTAEADKYMSDIMDQVDGERPMNKKKSPITIEEDSSSDEGEALTGNNRVRLATLGPERKFPIRIGAPKKVKRTN</sequence>
<evidence type="ECO:0000256" key="2">
    <source>
        <dbReference type="SAM" id="Phobius"/>
    </source>
</evidence>
<feature type="compositionally biased region" description="Polar residues" evidence="1">
    <location>
        <begin position="280"/>
        <end position="289"/>
    </location>
</feature>
<comment type="caution">
    <text evidence="3">The sequence shown here is derived from an EMBL/GenBank/DDBJ whole genome shotgun (WGS) entry which is preliminary data.</text>
</comment>
<keyword evidence="2" id="KW-1133">Transmembrane helix</keyword>
<reference evidence="4" key="1">
    <citation type="submission" date="2017-01" db="EMBL/GenBank/DDBJ databases">
        <title>Comparative genomics of anhydrobiosis in the tardigrade Hypsibius dujardini.</title>
        <authorList>
            <person name="Yoshida Y."/>
            <person name="Koutsovoulos G."/>
            <person name="Laetsch D."/>
            <person name="Stevens L."/>
            <person name="Kumar S."/>
            <person name="Horikawa D."/>
            <person name="Ishino K."/>
            <person name="Komine S."/>
            <person name="Tomita M."/>
            <person name="Blaxter M."/>
            <person name="Arakawa K."/>
        </authorList>
    </citation>
    <scope>NUCLEOTIDE SEQUENCE [LARGE SCALE GENOMIC DNA]</scope>
    <source>
        <strain evidence="4">Z151</strain>
    </source>
</reference>
<evidence type="ECO:0000313" key="3">
    <source>
        <dbReference type="EMBL" id="OWA54564.1"/>
    </source>
</evidence>
<accession>A0A9X6NQZ6</accession>